<keyword evidence="2" id="KW-1185">Reference proteome</keyword>
<proteinExistence type="predicted"/>
<evidence type="ECO:0000313" key="1">
    <source>
        <dbReference type="EMBL" id="KIK23378.1"/>
    </source>
</evidence>
<dbReference type="AlphaFoldDB" id="A0A0C9ZUM9"/>
<organism evidence="1 2">
    <name type="scientific">Pisolithus microcarpus 441</name>
    <dbReference type="NCBI Taxonomy" id="765257"/>
    <lineage>
        <taxon>Eukaryota</taxon>
        <taxon>Fungi</taxon>
        <taxon>Dikarya</taxon>
        <taxon>Basidiomycota</taxon>
        <taxon>Agaricomycotina</taxon>
        <taxon>Agaricomycetes</taxon>
        <taxon>Agaricomycetidae</taxon>
        <taxon>Boletales</taxon>
        <taxon>Sclerodermatineae</taxon>
        <taxon>Pisolithaceae</taxon>
        <taxon>Pisolithus</taxon>
    </lineage>
</organism>
<gene>
    <name evidence="1" type="ORF">PISMIDRAFT_679333</name>
</gene>
<dbReference type="EMBL" id="KN833726">
    <property type="protein sequence ID" value="KIK23378.1"/>
    <property type="molecule type" value="Genomic_DNA"/>
</dbReference>
<reference evidence="2" key="2">
    <citation type="submission" date="2015-01" db="EMBL/GenBank/DDBJ databases">
        <title>Evolutionary Origins and Diversification of the Mycorrhizal Mutualists.</title>
        <authorList>
            <consortium name="DOE Joint Genome Institute"/>
            <consortium name="Mycorrhizal Genomics Consortium"/>
            <person name="Kohler A."/>
            <person name="Kuo A."/>
            <person name="Nagy L.G."/>
            <person name="Floudas D."/>
            <person name="Copeland A."/>
            <person name="Barry K.W."/>
            <person name="Cichocki N."/>
            <person name="Veneault-Fourrey C."/>
            <person name="LaButti K."/>
            <person name="Lindquist E.A."/>
            <person name="Lipzen A."/>
            <person name="Lundell T."/>
            <person name="Morin E."/>
            <person name="Murat C."/>
            <person name="Riley R."/>
            <person name="Ohm R."/>
            <person name="Sun H."/>
            <person name="Tunlid A."/>
            <person name="Henrissat B."/>
            <person name="Grigoriev I.V."/>
            <person name="Hibbett D.S."/>
            <person name="Martin F."/>
        </authorList>
    </citation>
    <scope>NUCLEOTIDE SEQUENCE [LARGE SCALE GENOMIC DNA]</scope>
    <source>
        <strain evidence="2">441</strain>
    </source>
</reference>
<reference evidence="1 2" key="1">
    <citation type="submission" date="2014-04" db="EMBL/GenBank/DDBJ databases">
        <authorList>
            <consortium name="DOE Joint Genome Institute"/>
            <person name="Kuo A."/>
            <person name="Kohler A."/>
            <person name="Costa M.D."/>
            <person name="Nagy L.G."/>
            <person name="Floudas D."/>
            <person name="Copeland A."/>
            <person name="Barry K.W."/>
            <person name="Cichocki N."/>
            <person name="Veneault-Fourrey C."/>
            <person name="LaButti K."/>
            <person name="Lindquist E.A."/>
            <person name="Lipzen A."/>
            <person name="Lundell T."/>
            <person name="Morin E."/>
            <person name="Murat C."/>
            <person name="Sun H."/>
            <person name="Tunlid A."/>
            <person name="Henrissat B."/>
            <person name="Grigoriev I.V."/>
            <person name="Hibbett D.S."/>
            <person name="Martin F."/>
            <person name="Nordberg H.P."/>
            <person name="Cantor M.N."/>
            <person name="Hua S.X."/>
        </authorList>
    </citation>
    <scope>NUCLEOTIDE SEQUENCE [LARGE SCALE GENOMIC DNA]</scope>
    <source>
        <strain evidence="1 2">441</strain>
    </source>
</reference>
<dbReference type="Proteomes" id="UP000054018">
    <property type="component" value="Unassembled WGS sequence"/>
</dbReference>
<accession>A0A0C9ZUM9</accession>
<evidence type="ECO:0000313" key="2">
    <source>
        <dbReference type="Proteomes" id="UP000054018"/>
    </source>
</evidence>
<feature type="non-terminal residue" evidence="1">
    <location>
        <position position="1"/>
    </location>
</feature>
<protein>
    <submittedName>
        <fullName evidence="1">Uncharacterized protein</fullName>
    </submittedName>
</protein>
<name>A0A0C9ZUM9_9AGAM</name>
<dbReference type="HOGENOM" id="CLU_2832152_0_0_1"/>
<sequence>LPPIEAFFLFRLRGSNFKQCGYCHWYIYFRSPGDTVFPHRSCRMATGILLPIRSHRSECTPILLGF</sequence>